<comment type="caution">
    <text evidence="1">The sequence shown here is derived from an EMBL/GenBank/DDBJ whole genome shotgun (WGS) entry which is preliminary data.</text>
</comment>
<proteinExistence type="predicted"/>
<name>A0A498CUE3_9GAMM</name>
<evidence type="ECO:0000313" key="2">
    <source>
        <dbReference type="Proteomes" id="UP000267166"/>
    </source>
</evidence>
<dbReference type="EMBL" id="RCHD01000031">
    <property type="protein sequence ID" value="RLL33763.1"/>
    <property type="molecule type" value="Genomic_DNA"/>
</dbReference>
<organism evidence="1 2">
    <name type="scientific">Acinetobacter cumulans</name>
    <dbReference type="NCBI Taxonomy" id="2136182"/>
    <lineage>
        <taxon>Bacteria</taxon>
        <taxon>Pseudomonadati</taxon>
        <taxon>Pseudomonadota</taxon>
        <taxon>Gammaproteobacteria</taxon>
        <taxon>Moraxellales</taxon>
        <taxon>Moraxellaceae</taxon>
        <taxon>Acinetobacter</taxon>
    </lineage>
</organism>
<accession>A0A498CUE3</accession>
<dbReference type="Proteomes" id="UP000267166">
    <property type="component" value="Unassembled WGS sequence"/>
</dbReference>
<gene>
    <name evidence="1" type="ORF">D9K80_12685</name>
</gene>
<evidence type="ECO:0000313" key="1">
    <source>
        <dbReference type="EMBL" id="RLL33763.1"/>
    </source>
</evidence>
<protein>
    <submittedName>
        <fullName evidence="1">Uncharacterized protein</fullName>
    </submittedName>
</protein>
<reference evidence="1 2" key="1">
    <citation type="submission" date="2018-09" db="EMBL/GenBank/DDBJ databases">
        <title>The draft genome of Acinetobacter sp. strains.</title>
        <authorList>
            <person name="Qin J."/>
            <person name="Feng Y."/>
            <person name="Zong Z."/>
        </authorList>
    </citation>
    <scope>NUCLEOTIDE SEQUENCE [LARGE SCALE GENOMIC DNA]</scope>
    <source>
        <strain evidence="1 2">WCHAc060003</strain>
    </source>
</reference>
<dbReference type="AlphaFoldDB" id="A0A498CUE3"/>
<sequence>MNKAIYHLHISTPSCMKASLPVSGEVANYLSTRLVNHGSIERKELLQQIGYPKGVGSRNGSFLDSVYNFANAILAESNSPTFTVQIEAIPAHKKIFKSADDLPIANKPLIVVFKDKDIISAEYCNKHNAWHTEQGNINVRQIHQWAYADDFYNQLNLPEFPERSKRPDSSEIFKNLKSLLDALSDAAVEVHVRKADSKGNSLKDMFDEVFGEKSDIFKSNSKH</sequence>
<dbReference type="RefSeq" id="WP_121594686.1">
    <property type="nucleotide sequence ID" value="NZ_RCHD01000031.1"/>
</dbReference>